<evidence type="ECO:0000259" key="3">
    <source>
        <dbReference type="Pfam" id="PF00188"/>
    </source>
</evidence>
<dbReference type="OrthoDB" id="68195at2"/>
<dbReference type="Pfam" id="PF00188">
    <property type="entry name" value="CAP"/>
    <property type="match status" value="1"/>
</dbReference>
<reference evidence="4 5" key="1">
    <citation type="submission" date="2016-11" db="EMBL/GenBank/DDBJ databases">
        <authorList>
            <person name="Jaros S."/>
            <person name="Januszkiewicz K."/>
            <person name="Wedrychowicz H."/>
        </authorList>
    </citation>
    <scope>NUCLEOTIDE SEQUENCE [LARGE SCALE GENOMIC DNA]</scope>
    <source>
        <strain evidence="4 5">DSM 46144</strain>
    </source>
</reference>
<evidence type="ECO:0000256" key="1">
    <source>
        <dbReference type="SAM" id="MobiDB-lite"/>
    </source>
</evidence>
<gene>
    <name evidence="4" type="ORF">SAMN05443668_101281</name>
</gene>
<sequence>MEHQRSSYRPRHRRADKVGPTPWRSAGGRGAARDRAGFSTRSVLALVVLAAIVVGAWIPWYLGRAGADTLETASGAPVSVDAPASEPVDAASTDPSTSEDDTASRARRPEAAAPKTSGSPTPSATAAASPSSAGSSAPASEASPDEPSTALAGPASESDRVIELVNVARAQAGCEPVHADARLAAAALEHSEDMVARDYFSHMTPDGVSPWDRAKEAGYEVPTGENIALGQRDADAVMDAWMNSEGHRVNILNCGSKAIGVGVATNPAGTPYWTQMFGAE</sequence>
<feature type="domain" description="SCP" evidence="3">
    <location>
        <begin position="163"/>
        <end position="277"/>
    </location>
</feature>
<dbReference type="STRING" id="134849.SAMN05443668_101281"/>
<dbReference type="InterPro" id="IPR035940">
    <property type="entry name" value="CAP_sf"/>
</dbReference>
<feature type="compositionally biased region" description="Basic residues" evidence="1">
    <location>
        <begin position="1"/>
        <end position="15"/>
    </location>
</feature>
<dbReference type="SUPFAM" id="SSF55797">
    <property type="entry name" value="PR-1-like"/>
    <property type="match status" value="1"/>
</dbReference>
<dbReference type="CDD" id="cd05379">
    <property type="entry name" value="CAP_bacterial"/>
    <property type="match status" value="1"/>
</dbReference>
<dbReference type="AlphaFoldDB" id="A0A1M7HU28"/>
<feature type="transmembrane region" description="Helical" evidence="2">
    <location>
        <begin position="43"/>
        <end position="62"/>
    </location>
</feature>
<name>A0A1M7HU28_9ACTN</name>
<accession>A0A1M7HU28</accession>
<keyword evidence="2" id="KW-0812">Transmembrane</keyword>
<dbReference type="PANTHER" id="PTHR31157:SF1">
    <property type="entry name" value="SCP DOMAIN-CONTAINING PROTEIN"/>
    <property type="match status" value="1"/>
</dbReference>
<keyword evidence="2" id="KW-0472">Membrane</keyword>
<dbReference type="PANTHER" id="PTHR31157">
    <property type="entry name" value="SCP DOMAIN-CONTAINING PROTEIN"/>
    <property type="match status" value="1"/>
</dbReference>
<feature type="region of interest" description="Disordered" evidence="1">
    <location>
        <begin position="77"/>
        <end position="156"/>
    </location>
</feature>
<proteinExistence type="predicted"/>
<organism evidence="4 5">
    <name type="scientific">Cryptosporangium aurantiacum</name>
    <dbReference type="NCBI Taxonomy" id="134849"/>
    <lineage>
        <taxon>Bacteria</taxon>
        <taxon>Bacillati</taxon>
        <taxon>Actinomycetota</taxon>
        <taxon>Actinomycetes</taxon>
        <taxon>Cryptosporangiales</taxon>
        <taxon>Cryptosporangiaceae</taxon>
        <taxon>Cryptosporangium</taxon>
    </lineage>
</organism>
<keyword evidence="2" id="KW-1133">Transmembrane helix</keyword>
<evidence type="ECO:0000313" key="5">
    <source>
        <dbReference type="Proteomes" id="UP000184440"/>
    </source>
</evidence>
<evidence type="ECO:0000313" key="4">
    <source>
        <dbReference type="EMBL" id="SHM31597.1"/>
    </source>
</evidence>
<dbReference type="Gene3D" id="3.40.33.10">
    <property type="entry name" value="CAP"/>
    <property type="match status" value="1"/>
</dbReference>
<evidence type="ECO:0000256" key="2">
    <source>
        <dbReference type="SAM" id="Phobius"/>
    </source>
</evidence>
<protein>
    <submittedName>
        <fullName evidence="4">Uncharacterized conserved protein YkwD, contains CAP (CSP/antigen 5/PR1) domain</fullName>
    </submittedName>
</protein>
<dbReference type="RefSeq" id="WP_143174979.1">
    <property type="nucleotide sequence ID" value="NZ_FRCS01000001.1"/>
</dbReference>
<feature type="compositionally biased region" description="Low complexity" evidence="1">
    <location>
        <begin position="111"/>
        <end position="150"/>
    </location>
</feature>
<dbReference type="EMBL" id="FRCS01000001">
    <property type="protein sequence ID" value="SHM31597.1"/>
    <property type="molecule type" value="Genomic_DNA"/>
</dbReference>
<feature type="region of interest" description="Disordered" evidence="1">
    <location>
        <begin position="1"/>
        <end position="35"/>
    </location>
</feature>
<dbReference type="InterPro" id="IPR014044">
    <property type="entry name" value="CAP_dom"/>
</dbReference>
<keyword evidence="5" id="KW-1185">Reference proteome</keyword>
<dbReference type="Proteomes" id="UP000184440">
    <property type="component" value="Unassembled WGS sequence"/>
</dbReference>